<evidence type="ECO:0000256" key="5">
    <source>
        <dbReference type="ARBA" id="ARBA00022692"/>
    </source>
</evidence>
<gene>
    <name evidence="9" type="ORF">SAMN05216244_2462</name>
</gene>
<dbReference type="PANTHER" id="PTHR30472:SF25">
    <property type="entry name" value="ABC TRANSPORTER PERMEASE PROTEIN MJ0876-RELATED"/>
    <property type="match status" value="1"/>
</dbReference>
<feature type="transmembrane region" description="Helical" evidence="8">
    <location>
        <begin position="15"/>
        <end position="35"/>
    </location>
</feature>
<keyword evidence="10" id="KW-1185">Reference proteome</keyword>
<accession>A0A1G9T8T7</accession>
<evidence type="ECO:0000256" key="8">
    <source>
        <dbReference type="SAM" id="Phobius"/>
    </source>
</evidence>
<dbReference type="CDD" id="cd06550">
    <property type="entry name" value="TM_ABC_iron-siderophores_like"/>
    <property type="match status" value="1"/>
</dbReference>
<evidence type="ECO:0000313" key="9">
    <source>
        <dbReference type="EMBL" id="SDM43495.1"/>
    </source>
</evidence>
<feature type="transmembrane region" description="Helical" evidence="8">
    <location>
        <begin position="264"/>
        <end position="290"/>
    </location>
</feature>
<feature type="transmembrane region" description="Helical" evidence="8">
    <location>
        <begin position="83"/>
        <end position="104"/>
    </location>
</feature>
<dbReference type="Gene3D" id="1.10.3470.10">
    <property type="entry name" value="ABC transporter involved in vitamin B12 uptake, BtuC"/>
    <property type="match status" value="1"/>
</dbReference>
<dbReference type="SUPFAM" id="SSF81345">
    <property type="entry name" value="ABC transporter involved in vitamin B12 uptake, BtuC"/>
    <property type="match status" value="1"/>
</dbReference>
<organism evidence="9 10">
    <name type="scientific">Sediminibacillus halophilus</name>
    <dbReference type="NCBI Taxonomy" id="482461"/>
    <lineage>
        <taxon>Bacteria</taxon>
        <taxon>Bacillati</taxon>
        <taxon>Bacillota</taxon>
        <taxon>Bacilli</taxon>
        <taxon>Bacillales</taxon>
        <taxon>Bacillaceae</taxon>
        <taxon>Sediminibacillus</taxon>
    </lineage>
</organism>
<dbReference type="EMBL" id="FNHF01000003">
    <property type="protein sequence ID" value="SDM43495.1"/>
    <property type="molecule type" value="Genomic_DNA"/>
</dbReference>
<dbReference type="GO" id="GO:0022857">
    <property type="term" value="F:transmembrane transporter activity"/>
    <property type="evidence" value="ECO:0007669"/>
    <property type="project" value="InterPro"/>
</dbReference>
<evidence type="ECO:0000313" key="10">
    <source>
        <dbReference type="Proteomes" id="UP000182347"/>
    </source>
</evidence>
<dbReference type="AlphaFoldDB" id="A0A1G9T8T7"/>
<evidence type="ECO:0000256" key="4">
    <source>
        <dbReference type="ARBA" id="ARBA00022475"/>
    </source>
</evidence>
<dbReference type="STRING" id="482461.SAMN05216244_2462"/>
<name>A0A1G9T8T7_9BACI</name>
<keyword evidence="5 8" id="KW-0812">Transmembrane</keyword>
<reference evidence="10" key="1">
    <citation type="submission" date="2016-10" db="EMBL/GenBank/DDBJ databases">
        <authorList>
            <person name="Varghese N."/>
            <person name="Submissions S."/>
        </authorList>
    </citation>
    <scope>NUCLEOTIDE SEQUENCE [LARGE SCALE GENOMIC DNA]</scope>
    <source>
        <strain evidence="10">CGMCC 1.6199</strain>
    </source>
</reference>
<evidence type="ECO:0000256" key="2">
    <source>
        <dbReference type="ARBA" id="ARBA00007935"/>
    </source>
</evidence>
<protein>
    <submittedName>
        <fullName evidence="9">Iron complex transport system permease protein</fullName>
    </submittedName>
</protein>
<comment type="similarity">
    <text evidence="2">Belongs to the binding-protein-dependent transport system permease family. FecCD subfamily.</text>
</comment>
<keyword evidence="4" id="KW-1003">Cell membrane</keyword>
<dbReference type="InterPro" id="IPR037294">
    <property type="entry name" value="ABC_BtuC-like"/>
</dbReference>
<dbReference type="InterPro" id="IPR000522">
    <property type="entry name" value="ABC_transptr_permease_BtuC"/>
</dbReference>
<keyword evidence="6 8" id="KW-1133">Transmembrane helix</keyword>
<evidence type="ECO:0000256" key="6">
    <source>
        <dbReference type="ARBA" id="ARBA00022989"/>
    </source>
</evidence>
<feature type="transmembrane region" description="Helical" evidence="8">
    <location>
        <begin position="111"/>
        <end position="132"/>
    </location>
</feature>
<dbReference type="PANTHER" id="PTHR30472">
    <property type="entry name" value="FERRIC ENTEROBACTIN TRANSPORT SYSTEM PERMEASE PROTEIN"/>
    <property type="match status" value="1"/>
</dbReference>
<dbReference type="FunFam" id="1.10.3470.10:FF:000001">
    <property type="entry name" value="Vitamin B12 ABC transporter permease BtuC"/>
    <property type="match status" value="1"/>
</dbReference>
<feature type="transmembrane region" description="Helical" evidence="8">
    <location>
        <begin position="335"/>
        <end position="352"/>
    </location>
</feature>
<evidence type="ECO:0000256" key="3">
    <source>
        <dbReference type="ARBA" id="ARBA00022448"/>
    </source>
</evidence>
<feature type="transmembrane region" description="Helical" evidence="8">
    <location>
        <begin position="310"/>
        <end position="328"/>
    </location>
</feature>
<evidence type="ECO:0000256" key="7">
    <source>
        <dbReference type="ARBA" id="ARBA00023136"/>
    </source>
</evidence>
<sequence>MRTEQVSNARLKQTYYLFAMIFLICAIAITAVYSVSIGQVPIPFQQSMQVVLHTITNGHLGSLEQIESDSYINIIMQVRMPRVLFALLIGMGLALCGVVMQAIVQNPLADPYILGISSGGSLGATFAILVGFGSGTVLAQFGVAFGAFMGAMITSVLVLGISSIGGKVTSIKLVLSGVVIGALCSSLSSLVIFFANDAEGIKSVTFWTMGSLASASWSKLPILTIVVLAGCILFLFQHRVLNTMLLGDESAITLGINLSVFRKLYMIIAALITGTMVAYSGMIGFVGLIIPHICRGLVGSDHTRLMPASLLLGGLFLMWADVLSRILVENVELPIGILTSVIGSPLFIYMIVKRGYNFGG</sequence>
<keyword evidence="3" id="KW-0813">Transport</keyword>
<dbReference type="GO" id="GO:0005886">
    <property type="term" value="C:plasma membrane"/>
    <property type="evidence" value="ECO:0007669"/>
    <property type="project" value="UniProtKB-SubCell"/>
</dbReference>
<comment type="subcellular location">
    <subcellularLocation>
        <location evidence="1">Cell membrane</location>
        <topology evidence="1">Multi-pass membrane protein</topology>
    </subcellularLocation>
</comment>
<keyword evidence="7 8" id="KW-0472">Membrane</keyword>
<dbReference type="Pfam" id="PF01032">
    <property type="entry name" value="FecCD"/>
    <property type="match status" value="1"/>
</dbReference>
<feature type="transmembrane region" description="Helical" evidence="8">
    <location>
        <begin position="215"/>
        <end position="236"/>
    </location>
</feature>
<feature type="transmembrane region" description="Helical" evidence="8">
    <location>
        <begin position="138"/>
        <end position="161"/>
    </location>
</feature>
<proteinExistence type="inferred from homology"/>
<dbReference type="Proteomes" id="UP000182347">
    <property type="component" value="Unassembled WGS sequence"/>
</dbReference>
<feature type="transmembrane region" description="Helical" evidence="8">
    <location>
        <begin position="173"/>
        <end position="195"/>
    </location>
</feature>
<dbReference type="GO" id="GO:0033214">
    <property type="term" value="P:siderophore-iron import into cell"/>
    <property type="evidence" value="ECO:0007669"/>
    <property type="project" value="TreeGrafter"/>
</dbReference>
<evidence type="ECO:0000256" key="1">
    <source>
        <dbReference type="ARBA" id="ARBA00004651"/>
    </source>
</evidence>